<name>A0A5B9Y3C8_9MOLU</name>
<feature type="transmembrane region" description="Helical" evidence="1">
    <location>
        <begin position="149"/>
        <end position="170"/>
    </location>
</feature>
<keyword evidence="3" id="KW-1185">Reference proteome</keyword>
<evidence type="ECO:0000313" key="2">
    <source>
        <dbReference type="EMBL" id="QEH61534.1"/>
    </source>
</evidence>
<organism evidence="2 3">
    <name type="scientific">Spiroplasma chinense</name>
    <dbReference type="NCBI Taxonomy" id="216932"/>
    <lineage>
        <taxon>Bacteria</taxon>
        <taxon>Bacillati</taxon>
        <taxon>Mycoplasmatota</taxon>
        <taxon>Mollicutes</taxon>
        <taxon>Entomoplasmatales</taxon>
        <taxon>Spiroplasmataceae</taxon>
        <taxon>Spiroplasma</taxon>
    </lineage>
</organism>
<keyword evidence="1" id="KW-1133">Transmembrane helix</keyword>
<feature type="transmembrane region" description="Helical" evidence="1">
    <location>
        <begin position="62"/>
        <end position="81"/>
    </location>
</feature>
<protein>
    <submittedName>
        <fullName evidence="2">Uncharacterized protein</fullName>
    </submittedName>
</protein>
<dbReference type="RefSeq" id="WP_166507926.1">
    <property type="nucleotide sequence ID" value="NZ_CP043026.1"/>
</dbReference>
<feature type="transmembrane region" description="Helical" evidence="1">
    <location>
        <begin position="117"/>
        <end position="137"/>
    </location>
</feature>
<dbReference type="EMBL" id="CP043026">
    <property type="protein sequence ID" value="QEH61534.1"/>
    <property type="molecule type" value="Genomic_DNA"/>
</dbReference>
<evidence type="ECO:0000256" key="1">
    <source>
        <dbReference type="SAM" id="Phobius"/>
    </source>
</evidence>
<sequence length="293" mass="35308">MKKESLKKEVKILKEFKKRIKEIYVENKFLKISFKVNVFLFYIVALSVILQATVISNPIFNFVNIGFSAYILLNFTIIGWFSTEFYYKRLKVFEFDIELNKNKSSISRIIDLSSPSFIFHSILISFASVLIFVFQLLTTFEEITIVGEIGIIAIHLLLIPAFVRMFETILEVMDRMKKLMNHYLVSQFESMAYLFDDAKFDKNYTHLIFEEYNLVSRNSIFLVLAKHFSDEDKEEIKRINELILERYKHLWMVYTELYRLFRDQKNFENKRLMKLLRINLISFLYIWEDFFKF</sequence>
<feature type="transmembrane region" description="Helical" evidence="1">
    <location>
        <begin position="38"/>
        <end position="56"/>
    </location>
</feature>
<evidence type="ECO:0000313" key="3">
    <source>
        <dbReference type="Proteomes" id="UP000323144"/>
    </source>
</evidence>
<accession>A0A5B9Y3C8</accession>
<dbReference type="KEGG" id="schi:SCHIN_v1c03370"/>
<keyword evidence="1" id="KW-0472">Membrane</keyword>
<keyword evidence="1" id="KW-0812">Transmembrane</keyword>
<proteinExistence type="predicted"/>
<dbReference type="AlphaFoldDB" id="A0A5B9Y3C8"/>
<reference evidence="2 3" key="1">
    <citation type="submission" date="2019-08" db="EMBL/GenBank/DDBJ databases">
        <title>Complete genome sequence of Spiroplasma chinense CCH (DSM 19755).</title>
        <authorList>
            <person name="Shen H.-Y."/>
            <person name="Lin Y.-C."/>
            <person name="Chou L."/>
            <person name="Kuo C.-H."/>
        </authorList>
    </citation>
    <scope>NUCLEOTIDE SEQUENCE [LARGE SCALE GENOMIC DNA]</scope>
    <source>
        <strain evidence="2 3">CCH</strain>
    </source>
</reference>
<dbReference type="Proteomes" id="UP000323144">
    <property type="component" value="Chromosome"/>
</dbReference>
<gene>
    <name evidence="2" type="ORF">SCHIN_v1c03370</name>
</gene>